<dbReference type="GeneID" id="107990312"/>
<evidence type="ECO:0000313" key="8">
    <source>
        <dbReference type="Proteomes" id="UP001652600"/>
    </source>
</evidence>
<sequence length="328" mass="36154">MEKKFEEESMMGFDDSAGLYSPAVFSDDFPSSNFDSFSSIFDMPCDAHKASNFDFYYYNNSSNNNSDNPSSFFDLLSTAAPPLSSPASTVPESSEVVNAPTTPNSSSVSSSSNEAAAIEEVNNSTTTHDKPSSSKVLKPKKKNQKKQREPRFAFMTKSDIDHLDDGYRWRKYGQKAVKNSPYPRSYYRCTTAGCGVKKRVERSSGDHTIVVTTYEGQHTHQSPIMPRGSLRVLPESTNNSLTVDHDTTTTGLLFQHNTSSQPFMYSSPPPPFLTINSSSVAATSTPHPPPPISFQPPSLPQASVRDHGLLQDLVPLQMRNEPKDEQNG</sequence>
<dbReference type="SMART" id="SM00774">
    <property type="entry name" value="WRKY"/>
    <property type="match status" value="1"/>
</dbReference>
<evidence type="ECO:0000313" key="9">
    <source>
        <dbReference type="RefSeq" id="XP_016898926.2"/>
    </source>
</evidence>
<keyword evidence="5" id="KW-0539">Nucleus</keyword>
<keyword evidence="4" id="KW-0804">Transcription</keyword>
<dbReference type="GO" id="GO:0005634">
    <property type="term" value="C:nucleus"/>
    <property type="evidence" value="ECO:0007669"/>
    <property type="project" value="UniProtKB-SubCell"/>
</dbReference>
<dbReference type="SUPFAM" id="SSF118290">
    <property type="entry name" value="WRKY DNA-binding domain"/>
    <property type="match status" value="1"/>
</dbReference>
<keyword evidence="3" id="KW-0238">DNA-binding</keyword>
<dbReference type="PANTHER" id="PTHR31221:SF350">
    <property type="entry name" value="WRKY TRANSCRIPTION FACTOR 48-RELATED"/>
    <property type="match status" value="1"/>
</dbReference>
<feature type="compositionally biased region" description="Polar residues" evidence="6">
    <location>
        <begin position="90"/>
        <end position="103"/>
    </location>
</feature>
<dbReference type="PANTHER" id="PTHR31221">
    <property type="entry name" value="WRKY TRANSCRIPTION FACTOR PROTEIN 1-RELATED"/>
    <property type="match status" value="1"/>
</dbReference>
<evidence type="ECO:0000259" key="7">
    <source>
        <dbReference type="PROSITE" id="PS50811"/>
    </source>
</evidence>
<keyword evidence="8" id="KW-1185">Reference proteome</keyword>
<accession>A0A1S4DSG1</accession>
<dbReference type="GO" id="GO:0003700">
    <property type="term" value="F:DNA-binding transcription factor activity"/>
    <property type="evidence" value="ECO:0007669"/>
    <property type="project" value="InterPro"/>
</dbReference>
<evidence type="ECO:0000256" key="2">
    <source>
        <dbReference type="ARBA" id="ARBA00023015"/>
    </source>
</evidence>
<dbReference type="Pfam" id="PF03106">
    <property type="entry name" value="WRKY"/>
    <property type="match status" value="1"/>
</dbReference>
<dbReference type="Gramene" id="MELO3C006725.2.1">
    <property type="protein sequence ID" value="MELO3C006725.2.1"/>
    <property type="gene ID" value="MELO3C006725.2"/>
</dbReference>
<dbReference type="GO" id="GO:0043565">
    <property type="term" value="F:sequence-specific DNA binding"/>
    <property type="evidence" value="ECO:0007669"/>
    <property type="project" value="InterPro"/>
</dbReference>
<dbReference type="InParanoid" id="A0A1S4DSG1"/>
<name>A0A1S4DSG1_CUCME</name>
<feature type="compositionally biased region" description="Pro residues" evidence="6">
    <location>
        <begin position="286"/>
        <end position="299"/>
    </location>
</feature>
<evidence type="ECO:0000256" key="3">
    <source>
        <dbReference type="ARBA" id="ARBA00023125"/>
    </source>
</evidence>
<dbReference type="PROSITE" id="PS50811">
    <property type="entry name" value="WRKY"/>
    <property type="match status" value="1"/>
</dbReference>
<feature type="region of interest" description="Disordered" evidence="6">
    <location>
        <begin position="83"/>
        <end position="153"/>
    </location>
</feature>
<evidence type="ECO:0000313" key="10">
    <source>
        <dbReference type="RefSeq" id="XP_050942266.1"/>
    </source>
</evidence>
<gene>
    <name evidence="9 10" type="primary">LOC107990312</name>
</gene>
<dbReference type="InterPro" id="IPR003657">
    <property type="entry name" value="WRKY_dom"/>
</dbReference>
<organism evidence="8 9">
    <name type="scientific">Cucumis melo</name>
    <name type="common">Muskmelon</name>
    <dbReference type="NCBI Taxonomy" id="3656"/>
    <lineage>
        <taxon>Eukaryota</taxon>
        <taxon>Viridiplantae</taxon>
        <taxon>Streptophyta</taxon>
        <taxon>Embryophyta</taxon>
        <taxon>Tracheophyta</taxon>
        <taxon>Spermatophyta</taxon>
        <taxon>Magnoliopsida</taxon>
        <taxon>eudicotyledons</taxon>
        <taxon>Gunneridae</taxon>
        <taxon>Pentapetalae</taxon>
        <taxon>rosids</taxon>
        <taxon>fabids</taxon>
        <taxon>Cucurbitales</taxon>
        <taxon>Cucurbitaceae</taxon>
        <taxon>Benincaseae</taxon>
        <taxon>Cucumis</taxon>
    </lineage>
</organism>
<proteinExistence type="predicted"/>
<feature type="region of interest" description="Disordered" evidence="6">
    <location>
        <begin position="276"/>
        <end position="328"/>
    </location>
</feature>
<feature type="compositionally biased region" description="Low complexity" evidence="6">
    <location>
        <begin position="104"/>
        <end position="124"/>
    </location>
</feature>
<reference evidence="9 10" key="1">
    <citation type="submission" date="2025-05" db="UniProtKB">
        <authorList>
            <consortium name="RefSeq"/>
        </authorList>
    </citation>
    <scope>IDENTIFICATION</scope>
    <source>
        <tissue evidence="9 10">Stem</tissue>
    </source>
</reference>
<dbReference type="AlphaFoldDB" id="A0A1S4DSG1"/>
<evidence type="ECO:0000256" key="6">
    <source>
        <dbReference type="SAM" id="MobiDB-lite"/>
    </source>
</evidence>
<dbReference type="InterPro" id="IPR036576">
    <property type="entry name" value="WRKY_dom_sf"/>
</dbReference>
<dbReference type="eggNOG" id="ENOG502QU0Y">
    <property type="taxonomic scope" value="Eukaryota"/>
</dbReference>
<dbReference type="RefSeq" id="XP_050942266.1">
    <property type="nucleotide sequence ID" value="XM_051086309.1"/>
</dbReference>
<keyword evidence="2" id="KW-0805">Transcription regulation</keyword>
<dbReference type="Gene3D" id="2.20.25.80">
    <property type="entry name" value="WRKY domain"/>
    <property type="match status" value="1"/>
</dbReference>
<dbReference type="RefSeq" id="XP_016898926.2">
    <property type="nucleotide sequence ID" value="XM_017043437.2"/>
</dbReference>
<comment type="subcellular location">
    <subcellularLocation>
        <location evidence="1">Nucleus</location>
    </subcellularLocation>
</comment>
<evidence type="ECO:0000256" key="4">
    <source>
        <dbReference type="ARBA" id="ARBA00023163"/>
    </source>
</evidence>
<dbReference type="SMR" id="A0A1S4DSG1"/>
<evidence type="ECO:0000256" key="5">
    <source>
        <dbReference type="ARBA" id="ARBA00023242"/>
    </source>
</evidence>
<dbReference type="KEGG" id="cmo:107990312"/>
<dbReference type="Proteomes" id="UP001652600">
    <property type="component" value="Chromosome 6"/>
</dbReference>
<protein>
    <submittedName>
        <fullName evidence="9 10">Probable WRKY transcription factor 48</fullName>
    </submittedName>
</protein>
<evidence type="ECO:0000256" key="1">
    <source>
        <dbReference type="ARBA" id="ARBA00004123"/>
    </source>
</evidence>
<dbReference type="InterPro" id="IPR044810">
    <property type="entry name" value="WRKY_plant"/>
</dbReference>
<feature type="domain" description="WRKY" evidence="7">
    <location>
        <begin position="158"/>
        <end position="223"/>
    </location>
</feature>